<reference evidence="2" key="1">
    <citation type="journal article" date="2023" name="Nat. Plants">
        <title>Single-cell RNA sequencing provides a high-resolution roadmap for understanding the multicellular compartmentation of specialized metabolism.</title>
        <authorList>
            <person name="Sun S."/>
            <person name="Shen X."/>
            <person name="Li Y."/>
            <person name="Li Y."/>
            <person name="Wang S."/>
            <person name="Li R."/>
            <person name="Zhang H."/>
            <person name="Shen G."/>
            <person name="Guo B."/>
            <person name="Wei J."/>
            <person name="Xu J."/>
            <person name="St-Pierre B."/>
            <person name="Chen S."/>
            <person name="Sun C."/>
        </authorList>
    </citation>
    <scope>NUCLEOTIDE SEQUENCE [LARGE SCALE GENOMIC DNA]</scope>
</reference>
<accession>A0ACC0AD32</accession>
<gene>
    <name evidence="1" type="ORF">M9H77_27135</name>
</gene>
<sequence length="118" mass="13051">MLLQIFNHAIALAKPIPLHHGKIVISAATLSHCMYARQSHTVAVKKAPVGKAAKERKEDSSELLVDRLRKAGRFWAAALPELPSGSTKSVVAFCDDTYSKSVGEWPLTYRRGAYFFHS</sequence>
<comment type="caution">
    <text evidence="1">The sequence shown here is derived from an EMBL/GenBank/DDBJ whole genome shotgun (WGS) entry which is preliminary data.</text>
</comment>
<protein>
    <submittedName>
        <fullName evidence="1">Uncharacterized protein</fullName>
    </submittedName>
</protein>
<organism evidence="1 2">
    <name type="scientific">Catharanthus roseus</name>
    <name type="common">Madagascar periwinkle</name>
    <name type="synonym">Vinca rosea</name>
    <dbReference type="NCBI Taxonomy" id="4058"/>
    <lineage>
        <taxon>Eukaryota</taxon>
        <taxon>Viridiplantae</taxon>
        <taxon>Streptophyta</taxon>
        <taxon>Embryophyta</taxon>
        <taxon>Tracheophyta</taxon>
        <taxon>Spermatophyta</taxon>
        <taxon>Magnoliopsida</taxon>
        <taxon>eudicotyledons</taxon>
        <taxon>Gunneridae</taxon>
        <taxon>Pentapetalae</taxon>
        <taxon>asterids</taxon>
        <taxon>lamiids</taxon>
        <taxon>Gentianales</taxon>
        <taxon>Apocynaceae</taxon>
        <taxon>Rauvolfioideae</taxon>
        <taxon>Vinceae</taxon>
        <taxon>Catharanthinae</taxon>
        <taxon>Catharanthus</taxon>
    </lineage>
</organism>
<keyword evidence="2" id="KW-1185">Reference proteome</keyword>
<evidence type="ECO:0000313" key="2">
    <source>
        <dbReference type="Proteomes" id="UP001060085"/>
    </source>
</evidence>
<dbReference type="Proteomes" id="UP001060085">
    <property type="component" value="Linkage Group LG06"/>
</dbReference>
<evidence type="ECO:0000313" key="1">
    <source>
        <dbReference type="EMBL" id="KAI5658342.1"/>
    </source>
</evidence>
<name>A0ACC0AD32_CATRO</name>
<dbReference type="EMBL" id="CM044706">
    <property type="protein sequence ID" value="KAI5658342.1"/>
    <property type="molecule type" value="Genomic_DNA"/>
</dbReference>
<proteinExistence type="predicted"/>